<dbReference type="InterPro" id="IPR013887">
    <property type="entry name" value="UPF0592"/>
</dbReference>
<dbReference type="Gene3D" id="3.30.70.330">
    <property type="match status" value="1"/>
</dbReference>
<evidence type="ECO:0000313" key="2">
    <source>
        <dbReference type="EMBL" id="EEQ99088.1"/>
    </source>
</evidence>
<dbReference type="SUPFAM" id="SSF54928">
    <property type="entry name" value="RNA-binding domain, RBD"/>
    <property type="match status" value="1"/>
</dbReference>
<organism evidence="3">
    <name type="scientific">Perkinsus marinus (strain ATCC 50983 / TXsc)</name>
    <dbReference type="NCBI Taxonomy" id="423536"/>
    <lineage>
        <taxon>Eukaryota</taxon>
        <taxon>Sar</taxon>
        <taxon>Alveolata</taxon>
        <taxon>Perkinsozoa</taxon>
        <taxon>Perkinsea</taxon>
        <taxon>Perkinsida</taxon>
        <taxon>Perkinsidae</taxon>
        <taxon>Perkinsus</taxon>
    </lineage>
</organism>
<evidence type="ECO:0000256" key="1">
    <source>
        <dbReference type="SAM" id="MobiDB-lite"/>
    </source>
</evidence>
<dbReference type="GeneID" id="9044412"/>
<dbReference type="Proteomes" id="UP000007800">
    <property type="component" value="Unassembled WGS sequence"/>
</dbReference>
<dbReference type="OrthoDB" id="445175at2759"/>
<protein>
    <recommendedName>
        <fullName evidence="4">RRM domain-containing protein</fullName>
    </recommendedName>
</protein>
<sequence>MTTLAIAKAGPYTVAIRPIPRQITRDDLLSDGVLNKYGEVKDLRFGRGRGASGDVMYVDYFTWKSAELAVKNFNGKMSFGTDRRHMSCHLTPTTEEMIRVVKEDLRQKRKMKLEKANAAAAESQAKRRNVFRQMLGVSKNTEGEKDTKLPMDASAIGNYFQSCEGPYANDDERGSVVSESSGGDEDWEEANAFSKATNASSLYWNASKGFPSTAPPPTFTSPEKGAGEKLMEFLVAISAVRVTGLDKMGDYYLRLDWGSGKHRYQTKVCHGTDQPEWPEVVSRFRWTTGSLQDMNFILKLMRVEDDVAAKSHLPVLHRPWDRGYRYRAGGVEVLEPELESRVCGNDLKARVQMNISVDQMCDMQISPIACLFEQNSNVNFVFSERSSETVADSHELPRPLGTSSDRGGGGVVDLPTSLDSTVFGTHDSTDLQRFEWKVSFVINNGARSKESSFPACWSEMCIDPLWDAVDEAKLEEVLHDHLEEFPVQSAAHPQSGTPDSADMRWITRMISEELRKTNEIVSTGMGTGTLTACEGYSKNDGISGMLTMGKKLVVDRDGDGHIVSAKGPAVEEGRTPTLTQTLRKSLRELVTSDDIHQAALGLLSEHHLERLGQLSRKGCSIAPVLDQNVLPIIQLRTTLENLNRHHIRIVAHCRDRTKTSSGDAIQGGVETERIFGETWVPFSKIVRASVGHRGDSASSTVPNTELRRRRRPTTVHSIDTVVADGTTVDDIPLDQQLTDRHRFQASVFKGHLQHAGHIVGTVACVFVFQNNPVLSQLAAGVRTERGIQRVSPIILGEISRLVDFDNVMYFTDKGKKSGNRIIADLSSQVRSIATNHKRLLEHMFEAPQSRPTTAPPVNSLSRSAARELGKKVLHSARGPTGTTDRQRILKDIQRDLKACRNDAFSSSTGNSSDAAAPIISWNMQKSSHGRLSSPTMLYMARCGALWAAEVITGAHGLYSPDCRLLCSAISKARAPVPGNDDSSLVVPSKDQVKPASKRKRLDPTDIALLKHLAKRCEGEYPRLHSAICKDVELGVEMSELVSDKGSQRRNSTEAIDKETEKGGTKLRGAWEAQTDAVLIAILYFRIPSFGLELLSAILPPRDQNQHINAEEWRGIEIVALAWAQGLSSGTAFDIDAVSLRMNQAWYVWLVKAVVLDLQRYSSTPAGLPDGLVSACGALLAVNPRLLNAFTKACWIRTNVYVQGSVYDALTYLDFWLTVVRQWNPGNALNENGGQEQAAVNAISASTRRKLILSQTVHFAVLPDNFDHRFMSIGIRRILVHTDIVSTKAQCLWLLYRNLQSFGGAHREAIVTGILLNDKHGPDMLLHWSPLVRKLFQLVLLFQLVHAYRVSAEICSPSSFEESLVEDMAVLEDSYQQDAQIYSLVLSLVEACLGSSHAQKLIEQAGAPTASSTKCTFLVDRNHRIYMQYAQAEFCQVLKSYSAWFAIVSRSSQLDCCPGIGKCPKDNPCCESLPERPVVNVPTSFETAFHEPELERRV</sequence>
<evidence type="ECO:0008006" key="4">
    <source>
        <dbReference type="Google" id="ProtNLM"/>
    </source>
</evidence>
<dbReference type="EMBL" id="GG686046">
    <property type="protein sequence ID" value="EEQ99088.1"/>
    <property type="molecule type" value="Genomic_DNA"/>
</dbReference>
<evidence type="ECO:0000313" key="3">
    <source>
        <dbReference type="Proteomes" id="UP000007800"/>
    </source>
</evidence>
<name>C5LW18_PERM5</name>
<feature type="region of interest" description="Disordered" evidence="1">
    <location>
        <begin position="977"/>
        <end position="997"/>
    </location>
</feature>
<dbReference type="GO" id="GO:0003676">
    <property type="term" value="F:nucleic acid binding"/>
    <property type="evidence" value="ECO:0007669"/>
    <property type="project" value="InterPro"/>
</dbReference>
<keyword evidence="3" id="KW-1185">Reference proteome</keyword>
<proteinExistence type="predicted"/>
<gene>
    <name evidence="2" type="ORF">Pmar_PMAR019736</name>
</gene>
<dbReference type="PANTHER" id="PTHR35397">
    <property type="entry name" value="C2 DOMAIN-CONTAINING PROTEIN-RELATED"/>
    <property type="match status" value="1"/>
</dbReference>
<feature type="region of interest" description="Disordered" evidence="1">
    <location>
        <begin position="166"/>
        <end position="187"/>
    </location>
</feature>
<dbReference type="PANTHER" id="PTHR35397:SF1">
    <property type="entry name" value="ARMADILLO-LIKE HELICAL DOMAIN-CONTAINING PROTEIN"/>
    <property type="match status" value="1"/>
</dbReference>
<dbReference type="Pfam" id="PF08578">
    <property type="entry name" value="DUF1765"/>
    <property type="match status" value="1"/>
</dbReference>
<accession>C5LW18</accession>
<dbReference type="RefSeq" id="XP_002766371.1">
    <property type="nucleotide sequence ID" value="XM_002766325.1"/>
</dbReference>
<reference evidence="2 3" key="1">
    <citation type="submission" date="2008-07" db="EMBL/GenBank/DDBJ databases">
        <authorList>
            <person name="El-Sayed N."/>
            <person name="Caler E."/>
            <person name="Inman J."/>
            <person name="Amedeo P."/>
            <person name="Hass B."/>
            <person name="Wortman J."/>
        </authorList>
    </citation>
    <scope>NUCLEOTIDE SEQUENCE [LARGE SCALE GENOMIC DNA]</scope>
    <source>
        <strain evidence="3">ATCC 50983 / TXsc</strain>
    </source>
</reference>
<dbReference type="InParanoid" id="C5LW18"/>
<dbReference type="InterPro" id="IPR012677">
    <property type="entry name" value="Nucleotide-bd_a/b_plait_sf"/>
</dbReference>
<dbReference type="CDD" id="cd00590">
    <property type="entry name" value="RRM_SF"/>
    <property type="match status" value="1"/>
</dbReference>
<dbReference type="InterPro" id="IPR035979">
    <property type="entry name" value="RBD_domain_sf"/>
</dbReference>